<dbReference type="Proteomes" id="UP001049200">
    <property type="component" value="Unassembled WGS sequence"/>
</dbReference>
<evidence type="ECO:0000313" key="2">
    <source>
        <dbReference type="Proteomes" id="UP001049200"/>
    </source>
</evidence>
<keyword evidence="2" id="KW-1185">Reference proteome</keyword>
<accession>A0ABS6R034</accession>
<proteinExistence type="predicted"/>
<gene>
    <name evidence="1" type="ORF">KVG88_28815</name>
</gene>
<protein>
    <recommendedName>
        <fullName evidence="3">XRE family transcriptional regulator</fullName>
    </recommendedName>
</protein>
<dbReference type="RefSeq" id="WP_217873400.1">
    <property type="nucleotide sequence ID" value="NZ_JAHSTU010000012.1"/>
</dbReference>
<organism evidence="1 2">
    <name type="scientific">Pseudomonas azerbaijanoccidentalis</name>
    <dbReference type="NCBI Taxonomy" id="2842347"/>
    <lineage>
        <taxon>Bacteria</taxon>
        <taxon>Pseudomonadati</taxon>
        <taxon>Pseudomonadota</taxon>
        <taxon>Gammaproteobacteria</taxon>
        <taxon>Pseudomonadales</taxon>
        <taxon>Pseudomonadaceae</taxon>
        <taxon>Pseudomonas</taxon>
    </lineage>
</organism>
<dbReference type="EMBL" id="JAHSTU010000012">
    <property type="protein sequence ID" value="MBV4524076.1"/>
    <property type="molecule type" value="Genomic_DNA"/>
</dbReference>
<sequence>MSAHLPKLSLDQVLESFAMEHDADGQTLRRYLQEYPEYAPQLVDLSQEIFRFDIQDESPMSIEDQIRIDTAWSRIQSAPIKAVADLFADLSVSKLREVAHTLDVPRQVITAFRERAVIVASIPTRFLARLAGLLGRSVQDLQDSLSLPTQSQTRSYKADGKPSEAVRVTFEQLLRDAGLSDEQIELLLADDV</sequence>
<evidence type="ECO:0008006" key="3">
    <source>
        <dbReference type="Google" id="ProtNLM"/>
    </source>
</evidence>
<name>A0ABS6R034_9PSED</name>
<comment type="caution">
    <text evidence="1">The sequence shown here is derived from an EMBL/GenBank/DDBJ whole genome shotgun (WGS) entry which is preliminary data.</text>
</comment>
<reference evidence="1" key="1">
    <citation type="submission" date="2021-06" db="EMBL/GenBank/DDBJ databases">
        <title>Updating the genus Pseudomonas: Description of 43 new species and partition of the Pseudomonas putida group.</title>
        <authorList>
            <person name="Girard L."/>
            <person name="Lood C."/>
            <person name="Vandamme P."/>
            <person name="Rokni-Zadeh H."/>
            <person name="Van Noort V."/>
            <person name="Hofte M."/>
            <person name="Lavigne R."/>
            <person name="De Mot R."/>
        </authorList>
    </citation>
    <scope>NUCLEOTIDE SEQUENCE</scope>
    <source>
        <strain evidence="1">SWRI74</strain>
    </source>
</reference>
<evidence type="ECO:0000313" key="1">
    <source>
        <dbReference type="EMBL" id="MBV4524076.1"/>
    </source>
</evidence>